<dbReference type="AlphaFoldDB" id="A0A0K6HRA8"/>
<dbReference type="InterPro" id="IPR016032">
    <property type="entry name" value="Sig_transdc_resp-reg_C-effctor"/>
</dbReference>
<reference evidence="3" key="1">
    <citation type="submission" date="2015-08" db="EMBL/GenBank/DDBJ databases">
        <authorList>
            <person name="Varghese N."/>
        </authorList>
    </citation>
    <scope>NUCLEOTIDE SEQUENCE [LARGE SCALE GENOMIC DNA]</scope>
    <source>
        <strain evidence="3">DSM 18181</strain>
    </source>
</reference>
<dbReference type="EMBL" id="CYHF01000001">
    <property type="protein sequence ID" value="CUA93455.1"/>
    <property type="molecule type" value="Genomic_DNA"/>
</dbReference>
<organism evidence="2 3">
    <name type="scientific">Thiomonas bhubaneswarensis</name>
    <dbReference type="NCBI Taxonomy" id="339866"/>
    <lineage>
        <taxon>Bacteria</taxon>
        <taxon>Pseudomonadati</taxon>
        <taxon>Pseudomonadota</taxon>
        <taxon>Betaproteobacteria</taxon>
        <taxon>Burkholderiales</taxon>
        <taxon>Thiomonas</taxon>
    </lineage>
</organism>
<sequence length="359" mass="39250">MDICVEREVREAAEAVGAGTADWDALLGTWRRAVGAECATFLAWDKTAGELQGYAAVDLLIPAGLAAYVSHFQSMDPMLPIGLQRPRGAWVDSGADIATKVWRAGPYYADLMRPLRIEHTFTLSLANDAQHIASVSLHFDHQADGARLAQELEPLRESLIAAFRARVRAAQAEWHRLDLLLSSDTEGWLLIDPALRVRHVGEAASRLLCGDAALHLADGRLQPRHALLACCLTQAVARAQAERTPQTLHCAAGWGRVLRLALTPAPEHLRLFHAPLLLLRVQLLDAARLPEVDALRSVYGLTAAEARLVRELVAGHSTDDCACLFAVSRNTLRNQLASVFRKMNCARQSEVVRLAALLS</sequence>
<gene>
    <name evidence="2" type="ORF">Ga0061069_101235</name>
</gene>
<dbReference type="Gene3D" id="1.10.10.10">
    <property type="entry name" value="Winged helix-like DNA-binding domain superfamily/Winged helix DNA-binding domain"/>
    <property type="match status" value="1"/>
</dbReference>
<name>A0A0K6HRA8_9BURK</name>
<evidence type="ECO:0000313" key="2">
    <source>
        <dbReference type="EMBL" id="CUA93455.1"/>
    </source>
</evidence>
<proteinExistence type="predicted"/>
<evidence type="ECO:0000259" key="1">
    <source>
        <dbReference type="SMART" id="SM00421"/>
    </source>
</evidence>
<protein>
    <submittedName>
        <fullName evidence="2">DNA-binding transcriptional regulator, CsgD family</fullName>
    </submittedName>
</protein>
<dbReference type="GO" id="GO:0006355">
    <property type="term" value="P:regulation of DNA-templated transcription"/>
    <property type="evidence" value="ECO:0007669"/>
    <property type="project" value="InterPro"/>
</dbReference>
<dbReference type="GO" id="GO:0003677">
    <property type="term" value="F:DNA binding"/>
    <property type="evidence" value="ECO:0007669"/>
    <property type="project" value="UniProtKB-KW"/>
</dbReference>
<feature type="domain" description="HTH luxR-type" evidence="1">
    <location>
        <begin position="298"/>
        <end position="355"/>
    </location>
</feature>
<accession>A0A0K6HRA8</accession>
<evidence type="ECO:0000313" key="3">
    <source>
        <dbReference type="Proteomes" id="UP000183649"/>
    </source>
</evidence>
<dbReference type="RefSeq" id="WP_055449188.1">
    <property type="nucleotide sequence ID" value="NZ_CYHF01000001.1"/>
</dbReference>
<keyword evidence="2" id="KW-0238">DNA-binding</keyword>
<dbReference type="SUPFAM" id="SSF46894">
    <property type="entry name" value="C-terminal effector domain of the bipartite response regulators"/>
    <property type="match status" value="1"/>
</dbReference>
<dbReference type="InterPro" id="IPR000792">
    <property type="entry name" value="Tscrpt_reg_LuxR_C"/>
</dbReference>
<dbReference type="OrthoDB" id="9135158at2"/>
<dbReference type="STRING" id="339866.GCA_001418255_00233"/>
<dbReference type="InterPro" id="IPR036388">
    <property type="entry name" value="WH-like_DNA-bd_sf"/>
</dbReference>
<dbReference type="Proteomes" id="UP000183649">
    <property type="component" value="Unassembled WGS sequence"/>
</dbReference>
<keyword evidence="3" id="KW-1185">Reference proteome</keyword>
<dbReference type="SMART" id="SM00421">
    <property type="entry name" value="HTH_LUXR"/>
    <property type="match status" value="1"/>
</dbReference>